<dbReference type="Gene3D" id="3.20.20.70">
    <property type="entry name" value="Aldolase class I"/>
    <property type="match status" value="1"/>
</dbReference>
<dbReference type="Pfam" id="PF03060">
    <property type="entry name" value="NMO"/>
    <property type="match status" value="1"/>
</dbReference>
<evidence type="ECO:0000256" key="2">
    <source>
        <dbReference type="ARBA" id="ARBA00003535"/>
    </source>
</evidence>
<keyword evidence="9" id="KW-0503">Monooxygenase</keyword>
<evidence type="ECO:0000256" key="4">
    <source>
        <dbReference type="ARBA" id="ARBA00013457"/>
    </source>
</evidence>
<evidence type="ECO:0000256" key="5">
    <source>
        <dbReference type="ARBA" id="ARBA00022575"/>
    </source>
</evidence>
<dbReference type="InterPro" id="IPR013785">
    <property type="entry name" value="Aldolase_TIM"/>
</dbReference>
<comment type="caution">
    <text evidence="12">The sequence shown here is derived from an EMBL/GenBank/DDBJ whole genome shotgun (WGS) entry which is preliminary data.</text>
</comment>
<dbReference type="PANTHER" id="PTHR42747:SF3">
    <property type="entry name" value="NITRONATE MONOOXYGENASE-RELATED"/>
    <property type="match status" value="1"/>
</dbReference>
<evidence type="ECO:0000313" key="12">
    <source>
        <dbReference type="EMBL" id="RUS52386.1"/>
    </source>
</evidence>
<name>A0A433RPP7_9BACL</name>
<dbReference type="PANTHER" id="PTHR42747">
    <property type="entry name" value="NITRONATE MONOOXYGENASE-RELATED"/>
    <property type="match status" value="1"/>
</dbReference>
<dbReference type="Proteomes" id="UP000288623">
    <property type="component" value="Unassembled WGS sequence"/>
</dbReference>
<keyword evidence="6" id="KW-0285">Flavoprotein</keyword>
<comment type="function">
    <text evidence="2">Nitronate monooxygenase that uses molecular oxygen to catalyze the oxidative denitrification of alkyl nitronates. Acts on propionate 3-nitronate (P3N), the presumed physiological substrate. Probably functions in the detoxification of P3N, a metabolic poison produced by plants and fungi as a defense mechanism.</text>
</comment>
<dbReference type="SUPFAM" id="SSF51412">
    <property type="entry name" value="Inosine monophosphate dehydrogenase (IMPDH)"/>
    <property type="match status" value="1"/>
</dbReference>
<accession>A0A433RPP7</accession>
<dbReference type="AlphaFoldDB" id="A0A433RPP7"/>
<dbReference type="EMBL" id="JTFC01000042">
    <property type="protein sequence ID" value="RUS52386.1"/>
    <property type="molecule type" value="Genomic_DNA"/>
</dbReference>
<organism evidence="12 13">
    <name type="scientific">Candidatus Kurthia intestinigallinarum</name>
    <dbReference type="NCBI Taxonomy" id="1562256"/>
    <lineage>
        <taxon>Bacteria</taxon>
        <taxon>Bacillati</taxon>
        <taxon>Bacillota</taxon>
        <taxon>Bacilli</taxon>
        <taxon>Bacillales</taxon>
        <taxon>Caryophanaceae</taxon>
        <taxon>Kurthia</taxon>
    </lineage>
</organism>
<keyword evidence="13" id="KW-1185">Reference proteome</keyword>
<dbReference type="PROSITE" id="PS51257">
    <property type="entry name" value="PROKAR_LIPOPROTEIN"/>
    <property type="match status" value="1"/>
</dbReference>
<comment type="similarity">
    <text evidence="3">Belongs to the nitronate monooxygenase family. NMO class I subfamily.</text>
</comment>
<keyword evidence="7" id="KW-0288">FMN</keyword>
<dbReference type="GO" id="GO:0018580">
    <property type="term" value="F:nitronate monooxygenase activity"/>
    <property type="evidence" value="ECO:0007669"/>
    <property type="project" value="InterPro"/>
</dbReference>
<evidence type="ECO:0000256" key="1">
    <source>
        <dbReference type="ARBA" id="ARBA00001917"/>
    </source>
</evidence>
<dbReference type="CDD" id="cd04730">
    <property type="entry name" value="NPD_like"/>
    <property type="match status" value="1"/>
</dbReference>
<keyword evidence="8" id="KW-0560">Oxidoreductase</keyword>
<evidence type="ECO:0000313" key="13">
    <source>
        <dbReference type="Proteomes" id="UP000288623"/>
    </source>
</evidence>
<proteinExistence type="inferred from homology"/>
<comment type="catalytic activity">
    <reaction evidence="11">
        <text>3 propionate 3-nitronate + 3 O2 + H2O = 3 3-oxopropanoate + 2 nitrate + nitrite + H2O2 + 3 H(+)</text>
        <dbReference type="Rhea" id="RHEA:57332"/>
        <dbReference type="ChEBI" id="CHEBI:15377"/>
        <dbReference type="ChEBI" id="CHEBI:15378"/>
        <dbReference type="ChEBI" id="CHEBI:15379"/>
        <dbReference type="ChEBI" id="CHEBI:16240"/>
        <dbReference type="ChEBI" id="CHEBI:16301"/>
        <dbReference type="ChEBI" id="CHEBI:17632"/>
        <dbReference type="ChEBI" id="CHEBI:33190"/>
        <dbReference type="ChEBI" id="CHEBI:136067"/>
    </reaction>
</comment>
<gene>
    <name evidence="12" type="ORF">QI30_16570</name>
</gene>
<dbReference type="RefSeq" id="WP_126991712.1">
    <property type="nucleotide sequence ID" value="NZ_JTFC01000042.1"/>
</dbReference>
<reference evidence="12 13" key="1">
    <citation type="submission" date="2014-11" db="EMBL/GenBank/DDBJ databases">
        <title>Genome sequence and analysis of novel Kurthia sp.</title>
        <authorList>
            <person name="Lawson J.N."/>
            <person name="Gonzalez J.E."/>
            <person name="Rinauldi L."/>
            <person name="Xuan Z."/>
            <person name="Firman A."/>
            <person name="Shaddox L."/>
            <person name="Trudeau A."/>
            <person name="Shah S."/>
            <person name="Reiman D."/>
        </authorList>
    </citation>
    <scope>NUCLEOTIDE SEQUENCE [LARGE SCALE GENOMIC DNA]</scope>
    <source>
        <strain evidence="12 13">3B1D</strain>
    </source>
</reference>
<evidence type="ECO:0000256" key="7">
    <source>
        <dbReference type="ARBA" id="ARBA00022643"/>
    </source>
</evidence>
<evidence type="ECO:0000256" key="3">
    <source>
        <dbReference type="ARBA" id="ARBA00009881"/>
    </source>
</evidence>
<keyword evidence="5" id="KW-0216">Detoxification</keyword>
<evidence type="ECO:0000256" key="8">
    <source>
        <dbReference type="ARBA" id="ARBA00023002"/>
    </source>
</evidence>
<comment type="cofactor">
    <cofactor evidence="1">
        <name>FMN</name>
        <dbReference type="ChEBI" id="CHEBI:58210"/>
    </cofactor>
</comment>
<evidence type="ECO:0000256" key="11">
    <source>
        <dbReference type="ARBA" id="ARBA00049401"/>
    </source>
</evidence>
<sequence length="331" mass="36352">MLDKVKIIQAPMSGVTTPNFVAASCEAGALGFIAGGYATKSELKLAIQEIRMKTVKPFGVNLFVQNPPLLSKEVFTNACEALQPDYTKLNLTASPNLHFENHFNEQIQAVIEEDVKIISFTFGLPNQTIIDKLKKQHVFLIGTATTKNEALAIAQAGFDAIVLQGSEAGGHRGTFQMPFDYVPLHQLIRETRPLVTLPLIAAGGLMTATQIQEVLNIGADTVQIGTALLVAKECEIPIAYKQAILNSTEHSTTFITAYTGKPARGLPTAFTNRIAENCIAPYPYQYLLTRDILKANQTLKNHDYFFYLMGEHSHQAREGSIQEIMSSLQIL</sequence>
<dbReference type="GO" id="GO:0009636">
    <property type="term" value="P:response to toxic substance"/>
    <property type="evidence" value="ECO:0007669"/>
    <property type="project" value="UniProtKB-KW"/>
</dbReference>
<evidence type="ECO:0000256" key="9">
    <source>
        <dbReference type="ARBA" id="ARBA00023033"/>
    </source>
</evidence>
<protein>
    <recommendedName>
        <fullName evidence="4">Probable nitronate monooxygenase</fullName>
    </recommendedName>
    <alternativeName>
        <fullName evidence="10">Propionate 3-nitronate monooxygenase</fullName>
    </alternativeName>
</protein>
<dbReference type="InterPro" id="IPR004136">
    <property type="entry name" value="NMO"/>
</dbReference>
<evidence type="ECO:0000256" key="10">
    <source>
        <dbReference type="ARBA" id="ARBA00031155"/>
    </source>
</evidence>
<dbReference type="OrthoDB" id="9778912at2"/>
<evidence type="ECO:0000256" key="6">
    <source>
        <dbReference type="ARBA" id="ARBA00022630"/>
    </source>
</evidence>